<feature type="signal peptide" evidence="1">
    <location>
        <begin position="1"/>
        <end position="23"/>
    </location>
</feature>
<keyword evidence="4" id="KW-1185">Reference proteome</keyword>
<keyword evidence="1" id="KW-0732">Signal</keyword>
<reference evidence="3" key="1">
    <citation type="submission" date="2022-09" db="EMBL/GenBank/DDBJ databases">
        <title>Complete Genomes of Fervidibacillus albus and Fervidibacillus halotolerans isolated from tidal flat sediments.</title>
        <authorList>
            <person name="Kwon K.K."/>
            <person name="Yang S.-H."/>
            <person name="Park M.J."/>
            <person name="Oh H.-M."/>
        </authorList>
    </citation>
    <scope>NUCLEOTIDE SEQUENCE</scope>
    <source>
        <strain evidence="3">MEBiC13591</strain>
    </source>
</reference>
<dbReference type="NCBIfam" id="NF033433">
    <property type="entry name" value="NisI_immun_dup"/>
    <property type="match status" value="1"/>
</dbReference>
<evidence type="ECO:0000313" key="4">
    <source>
        <dbReference type="Proteomes" id="UP001164718"/>
    </source>
</evidence>
<feature type="domain" description="Lantibiotic immunity protein Spa1 C-terminal" evidence="2">
    <location>
        <begin position="42"/>
        <end position="138"/>
    </location>
</feature>
<evidence type="ECO:0000256" key="1">
    <source>
        <dbReference type="SAM" id="SignalP"/>
    </source>
</evidence>
<dbReference type="EMBL" id="CP106878">
    <property type="protein sequence ID" value="WAA09061.1"/>
    <property type="molecule type" value="Genomic_DNA"/>
</dbReference>
<sequence>MKKGVFLFISLLLIGGCSTFDNLADTAIENMKTDLKLPKYTLNKENLEEISYDGKTYIIEDTIVHPKELDEPIGKVVETITLNENNEILSKKELREIQIIPKEDEKRTYMNFGWVYRMKNFHPDEKVAIVINHEYHIAERK</sequence>
<dbReference type="PROSITE" id="PS51257">
    <property type="entry name" value="PROKAR_LIPOPROTEIN"/>
    <property type="match status" value="1"/>
</dbReference>
<proteinExistence type="predicted"/>
<protein>
    <submittedName>
        <fullName evidence="3">NisI/SpaI family lantibiotic immunity lipoprotein</fullName>
    </submittedName>
</protein>
<feature type="chain" id="PRO_5038630886" evidence="1">
    <location>
        <begin position="24"/>
        <end position="141"/>
    </location>
</feature>
<name>A0A9E8RV46_9BACI</name>
<dbReference type="Gene3D" id="2.170.150.60">
    <property type="match status" value="1"/>
</dbReference>
<dbReference type="Pfam" id="PF18218">
    <property type="entry name" value="Spa1_C"/>
    <property type="match status" value="1"/>
</dbReference>
<evidence type="ECO:0000313" key="3">
    <source>
        <dbReference type="EMBL" id="WAA09061.1"/>
    </source>
</evidence>
<dbReference type="InterPro" id="IPR040876">
    <property type="entry name" value="Spa1_C"/>
</dbReference>
<dbReference type="AlphaFoldDB" id="A0A9E8RV46"/>
<dbReference type="Proteomes" id="UP001164718">
    <property type="component" value="Chromosome"/>
</dbReference>
<keyword evidence="3" id="KW-0449">Lipoprotein</keyword>
<dbReference type="RefSeq" id="WP_275416846.1">
    <property type="nucleotide sequence ID" value="NZ_CP106878.1"/>
</dbReference>
<evidence type="ECO:0000259" key="2">
    <source>
        <dbReference type="Pfam" id="PF18218"/>
    </source>
</evidence>
<organism evidence="3 4">
    <name type="scientific">Fervidibacillus albus</name>
    <dbReference type="NCBI Taxonomy" id="2980026"/>
    <lineage>
        <taxon>Bacteria</taxon>
        <taxon>Bacillati</taxon>
        <taxon>Bacillota</taxon>
        <taxon>Bacilli</taxon>
        <taxon>Bacillales</taxon>
        <taxon>Bacillaceae</taxon>
        <taxon>Fervidibacillus</taxon>
    </lineage>
</organism>
<gene>
    <name evidence="3" type="ORF">OE104_10725</name>
</gene>
<dbReference type="KEGG" id="faf:OE104_10725"/>
<accession>A0A9E8RV46</accession>